<evidence type="ECO:0000313" key="3">
    <source>
        <dbReference type="Proteomes" id="UP001301797"/>
    </source>
</evidence>
<keyword evidence="1" id="KW-1133">Transmembrane helix</keyword>
<sequence length="86" mass="9526">MLFGISGAILVTSLSCGIRCMGFFLALLGNITWIFTAITISNVCILTLFSVYFICNIKGIGNNINRDKIMNFLEMKKIRLKSIISA</sequence>
<accession>A0AA97FF30</accession>
<evidence type="ECO:0000313" key="2">
    <source>
        <dbReference type="EMBL" id="WOF16868.1"/>
    </source>
</evidence>
<evidence type="ECO:0000256" key="1">
    <source>
        <dbReference type="SAM" id="Phobius"/>
    </source>
</evidence>
<proteinExistence type="predicted"/>
<gene>
    <name evidence="2" type="ORF">F1737_09295</name>
</gene>
<dbReference type="RefSeq" id="WP_317136305.1">
    <property type="nucleotide sequence ID" value="NZ_CP043875.1"/>
</dbReference>
<dbReference type="Proteomes" id="UP001301797">
    <property type="component" value="Chromosome"/>
</dbReference>
<dbReference type="KEGG" id="mefw:F1737_09295"/>
<dbReference type="GeneID" id="85230359"/>
<reference evidence="2 3" key="1">
    <citation type="submission" date="2019-09" db="EMBL/GenBank/DDBJ databases">
        <title>The complete genome of Methanoplanus sp. FWC-SCC4.</title>
        <authorList>
            <person name="Chen S.-C."/>
            <person name="Zhou Y.-Z."/>
            <person name="Lai M.-C."/>
        </authorList>
    </citation>
    <scope>NUCLEOTIDE SEQUENCE [LARGE SCALE GENOMIC DNA]</scope>
    <source>
        <strain evidence="2 3">FWC-SCC4</strain>
    </source>
</reference>
<protein>
    <submittedName>
        <fullName evidence="2">Uncharacterized protein</fullName>
    </submittedName>
</protein>
<feature type="transmembrane region" description="Helical" evidence="1">
    <location>
        <begin position="33"/>
        <end position="55"/>
    </location>
</feature>
<keyword evidence="3" id="KW-1185">Reference proteome</keyword>
<organism evidence="2 3">
    <name type="scientific">Methanochimaera problematica</name>
    <dbReference type="NCBI Taxonomy" id="2609417"/>
    <lineage>
        <taxon>Archaea</taxon>
        <taxon>Methanobacteriati</taxon>
        <taxon>Methanobacteriota</taxon>
        <taxon>Stenosarchaea group</taxon>
        <taxon>Methanomicrobia</taxon>
        <taxon>Methanomicrobiales</taxon>
        <taxon>Methanomicrobiaceae</taxon>
        <taxon>Methanochimaera</taxon>
    </lineage>
</organism>
<keyword evidence="1" id="KW-0812">Transmembrane</keyword>
<dbReference type="EMBL" id="CP043875">
    <property type="protein sequence ID" value="WOF16868.1"/>
    <property type="molecule type" value="Genomic_DNA"/>
</dbReference>
<keyword evidence="1" id="KW-0472">Membrane</keyword>
<name>A0AA97FF30_9EURY</name>
<dbReference type="AlphaFoldDB" id="A0AA97FF30"/>